<dbReference type="Proteomes" id="UP001386955">
    <property type="component" value="Unassembled WGS sequence"/>
</dbReference>
<reference evidence="1 2" key="1">
    <citation type="submission" date="2024-01" db="EMBL/GenBank/DDBJ databases">
        <title>The genomes of 5 underutilized Papilionoideae crops provide insights into root nodulation and disease resistanc.</title>
        <authorList>
            <person name="Jiang F."/>
        </authorList>
    </citation>
    <scope>NUCLEOTIDE SEQUENCE [LARGE SCALE GENOMIC DNA]</scope>
    <source>
        <strain evidence="1">DUOXIRENSHENG_FW03</strain>
        <tissue evidence="1">Leaves</tissue>
    </source>
</reference>
<keyword evidence="2" id="KW-1185">Reference proteome</keyword>
<evidence type="ECO:0000313" key="2">
    <source>
        <dbReference type="Proteomes" id="UP001386955"/>
    </source>
</evidence>
<dbReference type="EMBL" id="JAYMYS010000002">
    <property type="protein sequence ID" value="KAK7405270.1"/>
    <property type="molecule type" value="Genomic_DNA"/>
</dbReference>
<sequence>MVSTSTNCDTAVRKCFEGLLIVCMCHEAQRHVVPGPPLSHSPQQCHQVFKDFVSAIPMLEDILSCVTVIQVVVLKDTFKVACMEVVGIVQSKGCWNELEAIYYLVKLIRGVVQDIEAERPMIGR</sequence>
<comment type="caution">
    <text evidence="1">The sequence shown here is derived from an EMBL/GenBank/DDBJ whole genome shotgun (WGS) entry which is preliminary data.</text>
</comment>
<proteinExistence type="predicted"/>
<accession>A0AAN9ST97</accession>
<name>A0AAN9ST97_PSOTE</name>
<evidence type="ECO:0000313" key="1">
    <source>
        <dbReference type="EMBL" id="KAK7405270.1"/>
    </source>
</evidence>
<dbReference type="AlphaFoldDB" id="A0AAN9ST97"/>
<organism evidence="1 2">
    <name type="scientific">Psophocarpus tetragonolobus</name>
    <name type="common">Winged bean</name>
    <name type="synonym">Dolichos tetragonolobus</name>
    <dbReference type="NCBI Taxonomy" id="3891"/>
    <lineage>
        <taxon>Eukaryota</taxon>
        <taxon>Viridiplantae</taxon>
        <taxon>Streptophyta</taxon>
        <taxon>Embryophyta</taxon>
        <taxon>Tracheophyta</taxon>
        <taxon>Spermatophyta</taxon>
        <taxon>Magnoliopsida</taxon>
        <taxon>eudicotyledons</taxon>
        <taxon>Gunneridae</taxon>
        <taxon>Pentapetalae</taxon>
        <taxon>rosids</taxon>
        <taxon>fabids</taxon>
        <taxon>Fabales</taxon>
        <taxon>Fabaceae</taxon>
        <taxon>Papilionoideae</taxon>
        <taxon>50 kb inversion clade</taxon>
        <taxon>NPAAA clade</taxon>
        <taxon>indigoferoid/millettioid clade</taxon>
        <taxon>Phaseoleae</taxon>
        <taxon>Psophocarpus</taxon>
    </lineage>
</organism>
<protein>
    <submittedName>
        <fullName evidence="1">Uncharacterized protein</fullName>
    </submittedName>
</protein>
<gene>
    <name evidence="1" type="ORF">VNO78_06470</name>
</gene>